<proteinExistence type="predicted"/>
<sequence>MKNLSLLLLMVVFIVGCSSKSKELLNEPPVTVKISELQKYWTPTQDSLTFSNNFTPPKESGFVKVKYLIDSNGEIFNPIITESKGGWDKFALRALKEIHYINTEYNIKKTPVYVIKEFTFVAPKI</sequence>
<dbReference type="SUPFAM" id="SSF74653">
    <property type="entry name" value="TolA/TonB C-terminal domain"/>
    <property type="match status" value="1"/>
</dbReference>
<dbReference type="EMBL" id="JACHHU010000053">
    <property type="protein sequence ID" value="MBB6545156.1"/>
    <property type="molecule type" value="Genomic_DNA"/>
</dbReference>
<comment type="caution">
    <text evidence="1">The sequence shown here is derived from an EMBL/GenBank/DDBJ whole genome shotgun (WGS) entry which is preliminary data.</text>
</comment>
<dbReference type="RefSeq" id="WP_184426886.1">
    <property type="nucleotide sequence ID" value="NZ_AP027362.1"/>
</dbReference>
<reference evidence="1 2" key="1">
    <citation type="submission" date="2020-08" db="EMBL/GenBank/DDBJ databases">
        <title>Genomic Encyclopedia of Type Strains, Phase IV (KMG-IV): sequencing the most valuable type-strain genomes for metagenomic binning, comparative biology and taxonomic classification.</title>
        <authorList>
            <person name="Goeker M."/>
        </authorList>
    </citation>
    <scope>NUCLEOTIDE SEQUENCE [LARGE SCALE GENOMIC DNA]</scope>
    <source>
        <strain evidence="1 2">DSM 26287</strain>
    </source>
</reference>
<evidence type="ECO:0000313" key="1">
    <source>
        <dbReference type="EMBL" id="MBB6545156.1"/>
    </source>
</evidence>
<dbReference type="Proteomes" id="UP000537141">
    <property type="component" value="Unassembled WGS sequence"/>
</dbReference>
<dbReference type="AlphaFoldDB" id="A0A7X0NKP5"/>
<protein>
    <recommendedName>
        <fullName evidence="3">Energy transducer TonB</fullName>
    </recommendedName>
</protein>
<evidence type="ECO:0008006" key="3">
    <source>
        <dbReference type="Google" id="ProtNLM"/>
    </source>
</evidence>
<name>A0A7X0NKP5_9GAMM</name>
<dbReference type="PROSITE" id="PS51257">
    <property type="entry name" value="PROKAR_LIPOPROTEIN"/>
    <property type="match status" value="1"/>
</dbReference>
<evidence type="ECO:0000313" key="2">
    <source>
        <dbReference type="Proteomes" id="UP000537141"/>
    </source>
</evidence>
<organism evidence="1 2">
    <name type="scientific">Thalassotalea piscium</name>
    <dbReference type="NCBI Taxonomy" id="1230533"/>
    <lineage>
        <taxon>Bacteria</taxon>
        <taxon>Pseudomonadati</taxon>
        <taxon>Pseudomonadota</taxon>
        <taxon>Gammaproteobacteria</taxon>
        <taxon>Alteromonadales</taxon>
        <taxon>Colwelliaceae</taxon>
        <taxon>Thalassotalea</taxon>
    </lineage>
</organism>
<keyword evidence="2" id="KW-1185">Reference proteome</keyword>
<gene>
    <name evidence="1" type="ORF">HNQ55_003699</name>
</gene>
<accession>A0A7X0NKP5</accession>